<comment type="caution">
    <text evidence="1">The sequence shown here is derived from an EMBL/GenBank/DDBJ whole genome shotgun (WGS) entry which is preliminary data.</text>
</comment>
<reference evidence="1 2" key="1">
    <citation type="submission" date="2024-04" db="EMBL/GenBank/DDBJ databases">
        <title>Symmetric and asymmetric DNA N6-adenine methylation regulates different biological responses in Mucorales.</title>
        <authorList>
            <consortium name="Lawrence Berkeley National Laboratory"/>
            <person name="Lax C."/>
            <person name="Mondo S.J."/>
            <person name="Osorio-Concepcion M."/>
            <person name="Muszewska A."/>
            <person name="Corrochano-Luque M."/>
            <person name="Gutierrez G."/>
            <person name="Riley R."/>
            <person name="Lipzen A."/>
            <person name="Guo J."/>
            <person name="Hundley H."/>
            <person name="Amirebrahimi M."/>
            <person name="Ng V."/>
            <person name="Lorenzo-Gutierrez D."/>
            <person name="Binder U."/>
            <person name="Yang J."/>
            <person name="Song Y."/>
            <person name="Canovas D."/>
            <person name="Navarro E."/>
            <person name="Freitag M."/>
            <person name="Gabaldon T."/>
            <person name="Grigoriev I.V."/>
            <person name="Corrochano L.M."/>
            <person name="Nicolas F.E."/>
            <person name="Garre V."/>
        </authorList>
    </citation>
    <scope>NUCLEOTIDE SEQUENCE [LARGE SCALE GENOMIC DNA]</scope>
    <source>
        <strain evidence="1 2">L51</strain>
    </source>
</reference>
<protein>
    <submittedName>
        <fullName evidence="1">Uncharacterized protein</fullName>
    </submittedName>
</protein>
<keyword evidence="2" id="KW-1185">Reference proteome</keyword>
<evidence type="ECO:0000313" key="2">
    <source>
        <dbReference type="Proteomes" id="UP001448207"/>
    </source>
</evidence>
<dbReference type="Proteomes" id="UP001448207">
    <property type="component" value="Unassembled WGS sequence"/>
</dbReference>
<accession>A0ABR3BGQ4</accession>
<dbReference type="EMBL" id="JBCLYO010000001">
    <property type="protein sequence ID" value="KAL0097502.1"/>
    <property type="molecule type" value="Genomic_DNA"/>
</dbReference>
<sequence length="174" mass="19355">MSFTRLSIQTRCISSQWTRAEIPRRTLANYSTQIKKTAGPFTPNKLITESVGDTSANINRTLVYIGPFTETIRRYKTTASLFGVCGICAVPALLSTGEAPIMSVIKDKWVGLEKVGLMGFVREQTVRLSDLTDKSTPKAVMWEAKGKKFALERDVMNTDPFLNGLVNFIKKKSV</sequence>
<name>A0ABR3BGQ4_PHYBL</name>
<proteinExistence type="predicted"/>
<evidence type="ECO:0000313" key="1">
    <source>
        <dbReference type="EMBL" id="KAL0097502.1"/>
    </source>
</evidence>
<organism evidence="1 2">
    <name type="scientific">Phycomyces blakesleeanus</name>
    <dbReference type="NCBI Taxonomy" id="4837"/>
    <lineage>
        <taxon>Eukaryota</taxon>
        <taxon>Fungi</taxon>
        <taxon>Fungi incertae sedis</taxon>
        <taxon>Mucoromycota</taxon>
        <taxon>Mucoromycotina</taxon>
        <taxon>Mucoromycetes</taxon>
        <taxon>Mucorales</taxon>
        <taxon>Phycomycetaceae</taxon>
        <taxon>Phycomyces</taxon>
    </lineage>
</organism>
<gene>
    <name evidence="1" type="ORF">J3Q64DRAFT_1631603</name>
</gene>